<proteinExistence type="predicted"/>
<dbReference type="Pfam" id="PF03806">
    <property type="entry name" value="ABG_transport"/>
    <property type="match status" value="1"/>
</dbReference>
<feature type="transmembrane region" description="Helical" evidence="1">
    <location>
        <begin position="388"/>
        <end position="406"/>
    </location>
</feature>
<keyword evidence="1" id="KW-1133">Transmembrane helix</keyword>
<dbReference type="GO" id="GO:0015558">
    <property type="term" value="F:secondary active p-aminobenzoyl-glutamate transmembrane transporter activity"/>
    <property type="evidence" value="ECO:0007669"/>
    <property type="project" value="InterPro"/>
</dbReference>
<protein>
    <submittedName>
        <fullName evidence="2">p-aminobenzoyl-glutamate transporter</fullName>
    </submittedName>
</protein>
<keyword evidence="1" id="KW-0812">Transmembrane</keyword>
<evidence type="ECO:0000313" key="2">
    <source>
        <dbReference type="EMBL" id="GGF58317.1"/>
    </source>
</evidence>
<dbReference type="RefSeq" id="WP_188781387.1">
    <property type="nucleotide sequence ID" value="NZ_BMKQ01000002.1"/>
</dbReference>
<dbReference type="EMBL" id="BMKQ01000002">
    <property type="protein sequence ID" value="GGF58317.1"/>
    <property type="molecule type" value="Genomic_DNA"/>
</dbReference>
<accession>A0A917BVX0</accession>
<dbReference type="InterPro" id="IPR004697">
    <property type="entry name" value="AbgT"/>
</dbReference>
<evidence type="ECO:0000313" key="3">
    <source>
        <dbReference type="Proteomes" id="UP000649179"/>
    </source>
</evidence>
<name>A0A917BVX0_9ACTN</name>
<feature type="transmembrane region" description="Helical" evidence="1">
    <location>
        <begin position="306"/>
        <end position="327"/>
    </location>
</feature>
<organism evidence="2 3">
    <name type="scientific">Marmoricola endophyticus</name>
    <dbReference type="NCBI Taxonomy" id="2040280"/>
    <lineage>
        <taxon>Bacteria</taxon>
        <taxon>Bacillati</taxon>
        <taxon>Actinomycetota</taxon>
        <taxon>Actinomycetes</taxon>
        <taxon>Propionibacteriales</taxon>
        <taxon>Nocardioidaceae</taxon>
        <taxon>Marmoricola</taxon>
    </lineage>
</organism>
<dbReference type="GO" id="GO:1902604">
    <property type="term" value="P:p-aminobenzoyl-glutamate transmembrane transport"/>
    <property type="evidence" value="ECO:0007669"/>
    <property type="project" value="InterPro"/>
</dbReference>
<feature type="transmembrane region" description="Helical" evidence="1">
    <location>
        <begin position="212"/>
        <end position="231"/>
    </location>
</feature>
<reference evidence="2" key="1">
    <citation type="journal article" date="2014" name="Int. J. Syst. Evol. Microbiol.">
        <title>Complete genome sequence of Corynebacterium casei LMG S-19264T (=DSM 44701T), isolated from a smear-ripened cheese.</title>
        <authorList>
            <consortium name="US DOE Joint Genome Institute (JGI-PGF)"/>
            <person name="Walter F."/>
            <person name="Albersmeier A."/>
            <person name="Kalinowski J."/>
            <person name="Ruckert C."/>
        </authorList>
    </citation>
    <scope>NUCLEOTIDE SEQUENCE</scope>
    <source>
        <strain evidence="2">CGMCC 1.16067</strain>
    </source>
</reference>
<dbReference type="PANTHER" id="PTHR30282:SF0">
    <property type="entry name" value="P-AMINOBENZOYL-GLUTAMATE TRANSPORT PROTEIN"/>
    <property type="match status" value="1"/>
</dbReference>
<feature type="transmembrane region" description="Helical" evidence="1">
    <location>
        <begin position="348"/>
        <end position="368"/>
    </location>
</feature>
<feature type="transmembrane region" description="Helical" evidence="1">
    <location>
        <begin position="418"/>
        <end position="437"/>
    </location>
</feature>
<feature type="transmembrane region" description="Helical" evidence="1">
    <location>
        <begin position="29"/>
        <end position="48"/>
    </location>
</feature>
<reference evidence="2" key="2">
    <citation type="submission" date="2020-09" db="EMBL/GenBank/DDBJ databases">
        <authorList>
            <person name="Sun Q."/>
            <person name="Zhou Y."/>
        </authorList>
    </citation>
    <scope>NUCLEOTIDE SEQUENCE</scope>
    <source>
        <strain evidence="2">CGMCC 1.16067</strain>
    </source>
</reference>
<sequence length="510" mass="53835">MSPTGTQEHSPGRVFRAIEKAGSYVPHPFWLFWYLLVAVGVVSAVLAANDATARLPGADKPTVVRNILSVEGLQHLLTTFVDNFIGFPPLGVVLAVLLGVGVAERSGFLRTAVAASLSRIPPRLMPVAVCYVAGQGHVMGDAAFLVLPPLAALAFRAVGRHPVAGMLGAFAGISAGYGSGLIIGSLDANLAALTTAAVPAGTDVSTSILMNYWFQATAGLVLPLVVAFVLVRWVEPSLAPYDESREVDTSEEERLAEVTPRERRALLRAVLALAVLLVAVAAMWLIPGGPLQGEDGALIDSPLFGGIVPLVMLSFLVVGITYGVSAGTITRIDDVPRLMADSVSDMKLFVVVAFSAGQFIAMFDWSGVGDWIAVEGSTLLRDAGLTGIWAVLLAFVITSVLALVIFSGSSLWAVLSPVFVPVFVALGIHPATIQGAYRIGDSVMNPISPLNPYLYVLEESARKYDPGFDIGKVFARMALFVVPVAIFWLVILVVFYVLGIPFGPGTSVLL</sequence>
<dbReference type="Proteomes" id="UP000649179">
    <property type="component" value="Unassembled WGS sequence"/>
</dbReference>
<keyword evidence="1" id="KW-0472">Membrane</keyword>
<feature type="transmembrane region" description="Helical" evidence="1">
    <location>
        <begin position="265"/>
        <end position="286"/>
    </location>
</feature>
<feature type="transmembrane region" description="Helical" evidence="1">
    <location>
        <begin position="124"/>
        <end position="147"/>
    </location>
</feature>
<evidence type="ECO:0000256" key="1">
    <source>
        <dbReference type="SAM" id="Phobius"/>
    </source>
</evidence>
<keyword evidence="3" id="KW-1185">Reference proteome</keyword>
<feature type="transmembrane region" description="Helical" evidence="1">
    <location>
        <begin position="84"/>
        <end position="103"/>
    </location>
</feature>
<gene>
    <name evidence="2" type="ORF">GCM10011519_35200</name>
</gene>
<dbReference type="PANTHER" id="PTHR30282">
    <property type="entry name" value="P-AMINOBENZOYL GLUTAMATE TRANSPORTER"/>
    <property type="match status" value="1"/>
</dbReference>
<comment type="caution">
    <text evidence="2">The sequence shown here is derived from an EMBL/GenBank/DDBJ whole genome shotgun (WGS) entry which is preliminary data.</text>
</comment>
<dbReference type="AlphaFoldDB" id="A0A917BVX0"/>
<feature type="transmembrane region" description="Helical" evidence="1">
    <location>
        <begin position="473"/>
        <end position="498"/>
    </location>
</feature>